<protein>
    <submittedName>
        <fullName evidence="1">Uncharacterized protein</fullName>
    </submittedName>
</protein>
<dbReference type="eggNOG" id="ENOG502QXIR">
    <property type="taxonomic scope" value="Eukaryota"/>
</dbReference>
<dbReference type="VEuPathDB" id="PiroplasmaDB:BBOV_I001920"/>
<reference evidence="1 2" key="1">
    <citation type="journal article" date="2007" name="PLoS Pathog.">
        <title>Genome sequence of Babesia bovis and comparative analysis of apicomplexan hemoprotozoa.</title>
        <authorList>
            <person name="Brayton K.A."/>
            <person name="Lau A.O.T."/>
            <person name="Herndon D.R."/>
            <person name="Hannick L."/>
            <person name="Kappmeyer L.S."/>
            <person name="Berens S.J."/>
            <person name="Bidwell S.L."/>
            <person name="Brown W.C."/>
            <person name="Crabtree J."/>
            <person name="Fadrosh D."/>
            <person name="Feldblum T."/>
            <person name="Forberger H.A."/>
            <person name="Haas B.J."/>
            <person name="Howell J.M."/>
            <person name="Khouri H."/>
            <person name="Koo H."/>
            <person name="Mann D.J."/>
            <person name="Norimine J."/>
            <person name="Paulsen I.T."/>
            <person name="Radune D."/>
            <person name="Ren Q."/>
            <person name="Smith R.K. Jr."/>
            <person name="Suarez C.E."/>
            <person name="White O."/>
            <person name="Wortman J.R."/>
            <person name="Knowles D.P. Jr."/>
            <person name="McElwain T.F."/>
            <person name="Nene V.M."/>
        </authorList>
    </citation>
    <scope>NUCLEOTIDE SEQUENCE [LARGE SCALE GENOMIC DNA]</scope>
    <source>
        <strain evidence="1">T2Bo</strain>
    </source>
</reference>
<dbReference type="EMBL" id="AAXT01000005">
    <property type="protein sequence ID" value="EDO05276.1"/>
    <property type="molecule type" value="Genomic_DNA"/>
</dbReference>
<dbReference type="RefSeq" id="XP_001608844.1">
    <property type="nucleotide sequence ID" value="XM_001608794.1"/>
</dbReference>
<sequence>MLLKRRLSFRRSRFSCKKLAFLELQRYRWQEYGRWLTRRKRAERVYFLPSVKDEVDVLSSESVQRILHQGTAFHFSKDIVKSSPDSSHKSLFEGLINLRRIKQSDLVLLLSLLIKLGVSEYTLLSRTLLHCISRFENFTLSEVAQISFVIQDLPESFRNEFCRRWMPKLIRLLSRLVSNDRLPFDFGELAKLSFALSQFSPTSYSVISALLSHIPIHDGENDSHHSRDISLFCRSMLRSGFVNCEFLSYVSSFYTDTLTKALDRIITRTNQRSVLSRRNIVFALEDDHSDCFVPLDDLLLFLKTCERFGYHNRALLSVFISYVQSCMSYMVHDRYVAEYYRNYMTTPKDSVASKIRHILLSGKCKDVKSGRLNLQHIVKELNKNPSRSSWRFWSISSICTVGSKYITHRFEFAMFMEFVLSKLDLDGINQPETVALLELCHNFSNFSSRLVSYITPLSKRLSSLSATNDKDDDTIGMAHANTNLIGAPLTVSSLSKHCESYIKDGNDAALQSIIHTLSQMSLRLPDVYCWPCIWQMVNIAATKRCFEVLPILRSFIEESFLGIINLDDASEHACTVINHLLDDARPFAEFGLYLDSCLRLIELFTAASLSRDYGDLVCFGNFFHLCVTVGLWKSHKSLDADPDTVEAVQRLSSILEHYLVLFSETKRDKLSQEVPRRVTKRVLSSLKMHYGLGSDYNSNTIECCLGLLRSNDSAKSLGFIRSNVDLIRHIILQNSF</sequence>
<accession>A7AW48</accession>
<name>A7AW48_BABBO</name>
<dbReference type="KEGG" id="bbo:BBOV_I001920"/>
<dbReference type="GeneID" id="5477060"/>
<evidence type="ECO:0000313" key="2">
    <source>
        <dbReference type="Proteomes" id="UP000002173"/>
    </source>
</evidence>
<dbReference type="Proteomes" id="UP000002173">
    <property type="component" value="Unassembled WGS sequence"/>
</dbReference>
<dbReference type="OMA" id="GRIFNVR"/>
<evidence type="ECO:0000313" key="1">
    <source>
        <dbReference type="EMBL" id="EDO05276.1"/>
    </source>
</evidence>
<comment type="caution">
    <text evidence="1">The sequence shown here is derived from an EMBL/GenBank/DDBJ whole genome shotgun (WGS) entry which is preliminary data.</text>
</comment>
<proteinExistence type="predicted"/>
<reference evidence="2" key="2">
    <citation type="journal article" date="2020" name="Data Brief">
        <title>Transcriptome dataset of Babesia bovis life stages within vertebrate and invertebrate hosts.</title>
        <authorList>
            <person name="Ueti M.W."/>
            <person name="Johnson W.C."/>
            <person name="Kappmeyer L.S."/>
            <person name="Herndon D.R."/>
            <person name="Mousel M.R."/>
            <person name="Reif K.E."/>
            <person name="Taus N.S."/>
            <person name="Ifeonu O.O."/>
            <person name="Silva J.C."/>
            <person name="Suarez C.E."/>
            <person name="Brayton K.A."/>
        </authorList>
    </citation>
    <scope>NUCLEOTIDE SEQUENCE [LARGE SCALE GENOMIC DNA]</scope>
</reference>
<organism evidence="1 2">
    <name type="scientific">Babesia bovis</name>
    <dbReference type="NCBI Taxonomy" id="5865"/>
    <lineage>
        <taxon>Eukaryota</taxon>
        <taxon>Sar</taxon>
        <taxon>Alveolata</taxon>
        <taxon>Apicomplexa</taxon>
        <taxon>Aconoidasida</taxon>
        <taxon>Piroplasmida</taxon>
        <taxon>Babesiidae</taxon>
        <taxon>Babesia</taxon>
    </lineage>
</organism>
<gene>
    <name evidence="1" type="ORF">BBOV_I001920</name>
</gene>
<reference evidence="2" key="3">
    <citation type="journal article" date="2021" name="Int. J. Parasitol.">
        <title>Comparative analysis of gene expression between Babesia bovis blood stages and kinetes allowed by improved genome annotation.</title>
        <authorList>
            <person name="Ueti M.W."/>
            <person name="Johnson W.C."/>
            <person name="Kappmeyer L.S."/>
            <person name="Herndon D.R."/>
            <person name="Mousel M.R."/>
            <person name="Reif K.E."/>
            <person name="Taus N.S."/>
            <person name="Ifeonu O.O."/>
            <person name="Silva J.C."/>
            <person name="Suarez C.E."/>
            <person name="Brayton K.A."/>
        </authorList>
    </citation>
    <scope>NUCLEOTIDE SEQUENCE [LARGE SCALE GENOMIC DNA]</scope>
</reference>
<dbReference type="InParanoid" id="A7AW48"/>
<dbReference type="AlphaFoldDB" id="A7AW48"/>
<keyword evidence="2" id="KW-1185">Reference proteome</keyword>